<gene>
    <name evidence="2" type="ORF">KY290_001797</name>
</gene>
<comment type="caution">
    <text evidence="2">The sequence shown here is derived from an EMBL/GenBank/DDBJ whole genome shotgun (WGS) entry which is preliminary data.</text>
</comment>
<evidence type="ECO:0000313" key="3">
    <source>
        <dbReference type="Proteomes" id="UP000826656"/>
    </source>
</evidence>
<organism evidence="2 3">
    <name type="scientific">Solanum tuberosum</name>
    <name type="common">Potato</name>
    <dbReference type="NCBI Taxonomy" id="4113"/>
    <lineage>
        <taxon>Eukaryota</taxon>
        <taxon>Viridiplantae</taxon>
        <taxon>Streptophyta</taxon>
        <taxon>Embryophyta</taxon>
        <taxon>Tracheophyta</taxon>
        <taxon>Spermatophyta</taxon>
        <taxon>Magnoliopsida</taxon>
        <taxon>eudicotyledons</taxon>
        <taxon>Gunneridae</taxon>
        <taxon>Pentapetalae</taxon>
        <taxon>asterids</taxon>
        <taxon>lamiids</taxon>
        <taxon>Solanales</taxon>
        <taxon>Solanaceae</taxon>
        <taxon>Solanoideae</taxon>
        <taxon>Solaneae</taxon>
        <taxon>Solanum</taxon>
    </lineage>
</organism>
<name>A0ABQ7WN94_SOLTU</name>
<dbReference type="EMBL" id="JAIVGD010000001">
    <property type="protein sequence ID" value="KAH0782199.1"/>
    <property type="molecule type" value="Genomic_DNA"/>
</dbReference>
<dbReference type="Proteomes" id="UP000826656">
    <property type="component" value="Unassembled WGS sequence"/>
</dbReference>
<accession>A0ABQ7WN94</accession>
<feature type="compositionally biased region" description="Gly residues" evidence="1">
    <location>
        <begin position="29"/>
        <end position="46"/>
    </location>
</feature>
<evidence type="ECO:0000256" key="1">
    <source>
        <dbReference type="SAM" id="MobiDB-lite"/>
    </source>
</evidence>
<feature type="region of interest" description="Disordered" evidence="1">
    <location>
        <begin position="19"/>
        <end position="46"/>
    </location>
</feature>
<keyword evidence="3" id="KW-1185">Reference proteome</keyword>
<reference evidence="2 3" key="1">
    <citation type="journal article" date="2021" name="bioRxiv">
        <title>Chromosome-scale and haplotype-resolved genome assembly of a tetraploid potato cultivar.</title>
        <authorList>
            <person name="Sun H."/>
            <person name="Jiao W.-B."/>
            <person name="Krause K."/>
            <person name="Campoy J.A."/>
            <person name="Goel M."/>
            <person name="Folz-Donahue K."/>
            <person name="Kukat C."/>
            <person name="Huettel B."/>
            <person name="Schneeberger K."/>
        </authorList>
    </citation>
    <scope>NUCLEOTIDE SEQUENCE [LARGE SCALE GENOMIC DNA]</scope>
    <source>
        <strain evidence="2">SolTubOtavaFocal</strain>
        <tissue evidence="2">Leaves</tissue>
    </source>
</reference>
<proteinExistence type="predicted"/>
<evidence type="ECO:0000313" key="2">
    <source>
        <dbReference type="EMBL" id="KAH0782199.1"/>
    </source>
</evidence>
<sequence length="63" mass="5843">MPRGRAGAGGLEAWCLGSGRGASRHGASGRSGGGGPRGTIPQGGAGEGVLEAWCLGRGGGGGP</sequence>
<protein>
    <submittedName>
        <fullName evidence="2">Uncharacterized protein</fullName>
    </submittedName>
</protein>